<dbReference type="PANTHER" id="PTHR30126:SF40">
    <property type="entry name" value="HTH-TYPE TRANSCRIPTIONAL REGULATOR GLTR"/>
    <property type="match status" value="1"/>
</dbReference>
<dbReference type="Gene3D" id="3.40.190.10">
    <property type="entry name" value="Periplasmic binding protein-like II"/>
    <property type="match status" value="2"/>
</dbReference>
<dbReference type="InterPro" id="IPR036388">
    <property type="entry name" value="WH-like_DNA-bd_sf"/>
</dbReference>
<keyword evidence="2" id="KW-0805">Transcription regulation</keyword>
<dbReference type="PANTHER" id="PTHR30126">
    <property type="entry name" value="HTH-TYPE TRANSCRIPTIONAL REGULATOR"/>
    <property type="match status" value="1"/>
</dbReference>
<dbReference type="RefSeq" id="WP_264848083.1">
    <property type="nucleotide sequence ID" value="NZ_BRXR01000001.1"/>
</dbReference>
<dbReference type="InterPro" id="IPR000847">
    <property type="entry name" value="LysR_HTH_N"/>
</dbReference>
<evidence type="ECO:0000313" key="7">
    <source>
        <dbReference type="Proteomes" id="UP001208567"/>
    </source>
</evidence>
<keyword evidence="3" id="KW-0238">DNA-binding</keyword>
<keyword evidence="7" id="KW-1185">Reference proteome</keyword>
<evidence type="ECO:0000256" key="3">
    <source>
        <dbReference type="ARBA" id="ARBA00023125"/>
    </source>
</evidence>
<evidence type="ECO:0000259" key="5">
    <source>
        <dbReference type="PROSITE" id="PS50931"/>
    </source>
</evidence>
<dbReference type="Proteomes" id="UP001208567">
    <property type="component" value="Unassembled WGS sequence"/>
</dbReference>
<reference evidence="6 7" key="1">
    <citation type="journal article" date="2024" name="Int. J. Syst. Evol. Microbiol.">
        <title>Clostridium omnivorum sp. nov., isolated from anoxic soil under the treatment of reductive soil disinfestation.</title>
        <authorList>
            <person name="Ueki A."/>
            <person name="Tonouchi A."/>
            <person name="Kaku N."/>
            <person name="Honma S."/>
            <person name="Ueki K."/>
        </authorList>
    </citation>
    <scope>NUCLEOTIDE SEQUENCE [LARGE SCALE GENOMIC DNA]</scope>
    <source>
        <strain evidence="6 7">E14</strain>
    </source>
</reference>
<dbReference type="InterPro" id="IPR005119">
    <property type="entry name" value="LysR_subst-bd"/>
</dbReference>
<dbReference type="CDD" id="cd08420">
    <property type="entry name" value="PBP2_CysL_like"/>
    <property type="match status" value="1"/>
</dbReference>
<evidence type="ECO:0000256" key="2">
    <source>
        <dbReference type="ARBA" id="ARBA00023015"/>
    </source>
</evidence>
<proteinExistence type="inferred from homology"/>
<feature type="domain" description="HTH lysR-type" evidence="5">
    <location>
        <begin position="1"/>
        <end position="58"/>
    </location>
</feature>
<protein>
    <submittedName>
        <fullName evidence="6">LysR family transcriptional regulator</fullName>
    </submittedName>
</protein>
<gene>
    <name evidence="6" type="ORF">bsdE14_02250</name>
</gene>
<dbReference type="Gene3D" id="1.10.10.10">
    <property type="entry name" value="Winged helix-like DNA-binding domain superfamily/Winged helix DNA-binding domain"/>
    <property type="match status" value="1"/>
</dbReference>
<comment type="similarity">
    <text evidence="1">Belongs to the LysR transcriptional regulatory family.</text>
</comment>
<dbReference type="SUPFAM" id="SSF53850">
    <property type="entry name" value="Periplasmic binding protein-like II"/>
    <property type="match status" value="1"/>
</dbReference>
<keyword evidence="4" id="KW-0804">Transcription</keyword>
<sequence length="295" mass="34233">MLDVRLKTFITLVQLKSFTRTAEALNLTQPAVSQHIRFLEEYYEVKLIKKEGRMFSITKEGMLLMKYSKELEEIYSRMELELKKESKTKKVHEIGATLTIGGYILPNILGMHKNLNPTIDILLQVNNTEEIIHKLINKKIELALVEGPFDRKIFKHIKIKNDELVLAVSPKHEFALKEQIDIDEIINGKLILREKGSGTRKVFENSLKERGYDIEDIFPYMEVGDISAIKSLVESNLGYTIISKETIKGEIDRGTIVTVPINDMKIYREFNFIYLEDTRFIMEFIKFSLQNIILS</sequence>
<dbReference type="EMBL" id="BRXR01000001">
    <property type="protein sequence ID" value="GLC28815.1"/>
    <property type="molecule type" value="Genomic_DNA"/>
</dbReference>
<name>A0ABQ5N0T3_9CLOT</name>
<comment type="caution">
    <text evidence="6">The sequence shown here is derived from an EMBL/GenBank/DDBJ whole genome shotgun (WGS) entry which is preliminary data.</text>
</comment>
<accession>A0ABQ5N0T3</accession>
<organism evidence="6 7">
    <name type="scientific">Clostridium omnivorum</name>
    <dbReference type="NCBI Taxonomy" id="1604902"/>
    <lineage>
        <taxon>Bacteria</taxon>
        <taxon>Bacillati</taxon>
        <taxon>Bacillota</taxon>
        <taxon>Clostridia</taxon>
        <taxon>Eubacteriales</taxon>
        <taxon>Clostridiaceae</taxon>
        <taxon>Clostridium</taxon>
    </lineage>
</organism>
<dbReference type="PROSITE" id="PS50931">
    <property type="entry name" value="HTH_LYSR"/>
    <property type="match status" value="1"/>
</dbReference>
<dbReference type="InterPro" id="IPR036390">
    <property type="entry name" value="WH_DNA-bd_sf"/>
</dbReference>
<dbReference type="Pfam" id="PF00126">
    <property type="entry name" value="HTH_1"/>
    <property type="match status" value="1"/>
</dbReference>
<evidence type="ECO:0000256" key="4">
    <source>
        <dbReference type="ARBA" id="ARBA00023163"/>
    </source>
</evidence>
<dbReference type="PRINTS" id="PR00039">
    <property type="entry name" value="HTHLYSR"/>
</dbReference>
<dbReference type="Pfam" id="PF03466">
    <property type="entry name" value="LysR_substrate"/>
    <property type="match status" value="1"/>
</dbReference>
<dbReference type="SUPFAM" id="SSF46785">
    <property type="entry name" value="Winged helix' DNA-binding domain"/>
    <property type="match status" value="1"/>
</dbReference>
<evidence type="ECO:0000256" key="1">
    <source>
        <dbReference type="ARBA" id="ARBA00009437"/>
    </source>
</evidence>
<evidence type="ECO:0000313" key="6">
    <source>
        <dbReference type="EMBL" id="GLC28815.1"/>
    </source>
</evidence>